<reference evidence="1" key="1">
    <citation type="submission" date="2022-12" db="EMBL/GenBank/DDBJ databases">
        <title>Polyphasic identification of a Novel Hot-Spring Cyanobacterium Ocullathermofonsia sinensis gen nov. sp. nov. and Genomic Insights on its Adaptations to the Thermal Habitat.</title>
        <authorList>
            <person name="Daroch M."/>
            <person name="Tang J."/>
            <person name="Jiang Y."/>
        </authorList>
    </citation>
    <scope>NUCLEOTIDE SEQUENCE</scope>
    <source>
        <strain evidence="1">PKUAC-SCTA174</strain>
    </source>
</reference>
<gene>
    <name evidence="1" type="ORF">OXH18_06055</name>
</gene>
<evidence type="ECO:0000313" key="2">
    <source>
        <dbReference type="Proteomes" id="UP001163152"/>
    </source>
</evidence>
<dbReference type="AlphaFoldDB" id="A0A9E9C9G3"/>
<dbReference type="RefSeq" id="WP_268611540.1">
    <property type="nucleotide sequence ID" value="NZ_CP113797.1"/>
</dbReference>
<evidence type="ECO:0000313" key="1">
    <source>
        <dbReference type="EMBL" id="WAL61548.1"/>
    </source>
</evidence>
<organism evidence="1 2">
    <name type="scientific">Thermocoleostomius sinensis A174</name>
    <dbReference type="NCBI Taxonomy" id="2016057"/>
    <lineage>
        <taxon>Bacteria</taxon>
        <taxon>Bacillati</taxon>
        <taxon>Cyanobacteriota</taxon>
        <taxon>Cyanophyceae</taxon>
        <taxon>Oculatellales</taxon>
        <taxon>Oculatellaceae</taxon>
        <taxon>Thermocoleostomius</taxon>
    </lineage>
</organism>
<dbReference type="EMBL" id="CP113797">
    <property type="protein sequence ID" value="WAL61548.1"/>
    <property type="molecule type" value="Genomic_DNA"/>
</dbReference>
<dbReference type="KEGG" id="tsin:OXH18_06055"/>
<sequence>MTLAFDLVTSFKPGQILYLEHQDSRLYAEVIQLVCDRNLCWVRPIALLTSATAKPFNQSIQPSSHYPTLPSLTIHDLRQGADLLCPPSLWRVALDTEVIPLLAQLETLDPQTSSHFVGLGENRLAHSQLREFIGYLWQANPEVFD</sequence>
<name>A0A9E9C9G3_9CYAN</name>
<accession>A0A9E9C9G3</accession>
<protein>
    <submittedName>
        <fullName evidence="1">Uncharacterized protein</fullName>
    </submittedName>
</protein>
<dbReference type="Proteomes" id="UP001163152">
    <property type="component" value="Chromosome"/>
</dbReference>
<proteinExistence type="predicted"/>
<keyword evidence="2" id="KW-1185">Reference proteome</keyword>